<accession>A0A5C1E946</accession>
<evidence type="ECO:0000256" key="1">
    <source>
        <dbReference type="ARBA" id="ARBA00001974"/>
    </source>
</evidence>
<dbReference type="InterPro" id="IPR002716">
    <property type="entry name" value="PIN_dom"/>
</dbReference>
<keyword evidence="3" id="KW-0274">FAD</keyword>
<dbReference type="SUPFAM" id="SSF88723">
    <property type="entry name" value="PIN domain-like"/>
    <property type="match status" value="1"/>
</dbReference>
<dbReference type="RefSeq" id="WP_187775200.1">
    <property type="nucleotide sequence ID" value="NZ_CP022579.1"/>
</dbReference>
<comment type="cofactor">
    <cofactor evidence="1">
        <name>FAD</name>
        <dbReference type="ChEBI" id="CHEBI:57692"/>
    </cofactor>
</comment>
<name>A0A5C1E946_9RHOO</name>
<evidence type="ECO:0000256" key="2">
    <source>
        <dbReference type="ARBA" id="ARBA00022630"/>
    </source>
</evidence>
<evidence type="ECO:0000259" key="7">
    <source>
        <dbReference type="Pfam" id="PF01266"/>
    </source>
</evidence>
<dbReference type="Pfam" id="PF01266">
    <property type="entry name" value="DAO"/>
    <property type="match status" value="1"/>
</dbReference>
<keyword evidence="10" id="KW-1185">Reference proteome</keyword>
<organism evidence="9 10">
    <name type="scientific">Oryzomicrobium terrae</name>
    <dbReference type="NCBI Taxonomy" id="1735038"/>
    <lineage>
        <taxon>Bacteria</taxon>
        <taxon>Pseudomonadati</taxon>
        <taxon>Pseudomonadota</taxon>
        <taxon>Betaproteobacteria</taxon>
        <taxon>Rhodocyclales</taxon>
        <taxon>Rhodocyclaceae</taxon>
        <taxon>Oryzomicrobium</taxon>
    </lineage>
</organism>
<comment type="similarity">
    <text evidence="5">Belongs to the L2HGDH family.</text>
</comment>
<dbReference type="InterPro" id="IPR036188">
    <property type="entry name" value="FAD/NAD-bd_sf"/>
</dbReference>
<feature type="region of interest" description="Disordered" evidence="6">
    <location>
        <begin position="387"/>
        <end position="408"/>
    </location>
</feature>
<evidence type="ECO:0000256" key="4">
    <source>
        <dbReference type="ARBA" id="ARBA00023002"/>
    </source>
</evidence>
<keyword evidence="2" id="KW-0285">Flavoprotein</keyword>
<dbReference type="AlphaFoldDB" id="A0A5C1E946"/>
<dbReference type="EMBL" id="CP022579">
    <property type="protein sequence ID" value="QEL65174.1"/>
    <property type="molecule type" value="Genomic_DNA"/>
</dbReference>
<gene>
    <name evidence="9" type="ORF">OTERR_16980</name>
</gene>
<dbReference type="Proteomes" id="UP000323671">
    <property type="component" value="Chromosome"/>
</dbReference>
<dbReference type="Pfam" id="PF13470">
    <property type="entry name" value="PIN_3"/>
    <property type="match status" value="1"/>
</dbReference>
<dbReference type="PANTHER" id="PTHR43104">
    <property type="entry name" value="L-2-HYDROXYGLUTARATE DEHYDROGENASE, MITOCHONDRIAL"/>
    <property type="match status" value="1"/>
</dbReference>
<dbReference type="SUPFAM" id="SSF51905">
    <property type="entry name" value="FAD/NAD(P)-binding domain"/>
    <property type="match status" value="1"/>
</dbReference>
<feature type="domain" description="FAD dependent oxidoreductase" evidence="7">
    <location>
        <begin position="8"/>
        <end position="375"/>
    </location>
</feature>
<evidence type="ECO:0000313" key="9">
    <source>
        <dbReference type="EMBL" id="QEL65174.1"/>
    </source>
</evidence>
<evidence type="ECO:0000256" key="3">
    <source>
        <dbReference type="ARBA" id="ARBA00022827"/>
    </source>
</evidence>
<dbReference type="PANTHER" id="PTHR43104:SF4">
    <property type="entry name" value="L-2-HYDROXYGLUTARATE DEHYDROGENASE, MITOCHONDRIAL"/>
    <property type="match status" value="1"/>
</dbReference>
<evidence type="ECO:0000259" key="8">
    <source>
        <dbReference type="Pfam" id="PF13470"/>
    </source>
</evidence>
<protein>
    <submittedName>
        <fullName evidence="9">Flavin-dependent dehydrogenase</fullName>
    </submittedName>
</protein>
<keyword evidence="4" id="KW-0560">Oxidoreductase</keyword>
<proteinExistence type="inferred from homology"/>
<evidence type="ECO:0000256" key="6">
    <source>
        <dbReference type="SAM" id="MobiDB-lite"/>
    </source>
</evidence>
<evidence type="ECO:0000256" key="5">
    <source>
        <dbReference type="ARBA" id="ARBA00037941"/>
    </source>
</evidence>
<feature type="domain" description="PIN" evidence="8">
    <location>
        <begin position="410"/>
        <end position="533"/>
    </location>
</feature>
<feature type="compositionally biased region" description="Low complexity" evidence="6">
    <location>
        <begin position="387"/>
        <end position="401"/>
    </location>
</feature>
<dbReference type="InterPro" id="IPR029060">
    <property type="entry name" value="PIN-like_dom_sf"/>
</dbReference>
<sequence>MAESVGAVVIGAGVVGLACARALARRGIETVVVEARTAIGQETSSRNSEVIHAGLYYPAGSLKARLCVAGRQRLYRFCADYGVAHQRCGKLIVATSAAQVGELEAIRAKAAANGVDDLRQLNAAEAQALEPALHCHGALLSPSTGIIDSHGLMLALLGDAEHHGASLALGSPVIEGRVAPDGLRLTVGQGGDAMELAPRLIINAAGLYAPRVASRLAGYAAAHLPPVHFAKGNYYSLAGRAPFSRLIYPVPEPGGLGVHLTLDLGGQARFGPDVEWLPDQGVDADPATFDYRVDPARAERFYGEVRRYWPELPDHALAPAYSGVRPKISGPGQPTADFCLQGPETHGIPGLLHLYGIESPGLTSCLALAELACERLGLGADPAETWSGPIDDASSSPAAHPSRTDPTPRRIVLDTNAVLDLFYYRPRALAQNKPPRGPSIAPLAEAIDSGALRPCADATTLDELARVLAYPEFALGPDEQAALHAAYAARVELIAPADPDTASGLPRCRDKDDQKFVELAARAGALWLVSRDKEVLRLNRRRLNPLPYRVLLPEELAALLAGEHLADQATLLASPNP</sequence>
<evidence type="ECO:0000313" key="10">
    <source>
        <dbReference type="Proteomes" id="UP000323671"/>
    </source>
</evidence>
<dbReference type="Gene3D" id="3.50.50.60">
    <property type="entry name" value="FAD/NAD(P)-binding domain"/>
    <property type="match status" value="1"/>
</dbReference>
<dbReference type="KEGG" id="otr:OTERR_16980"/>
<dbReference type="InterPro" id="IPR006076">
    <property type="entry name" value="FAD-dep_OxRdtase"/>
</dbReference>
<dbReference type="Gene3D" id="3.30.9.10">
    <property type="entry name" value="D-Amino Acid Oxidase, subunit A, domain 2"/>
    <property type="match status" value="1"/>
</dbReference>
<dbReference type="GO" id="GO:0047545">
    <property type="term" value="F:(S)-2-hydroxyglutarate dehydrogenase activity"/>
    <property type="evidence" value="ECO:0007669"/>
    <property type="project" value="TreeGrafter"/>
</dbReference>
<reference evidence="9 10" key="1">
    <citation type="submission" date="2017-07" db="EMBL/GenBank/DDBJ databases">
        <title>Complete genome sequence of Oryzomicrobium terrae TPP412.</title>
        <authorList>
            <person name="Chiu L.-W."/>
            <person name="Lo K.-J."/>
            <person name="Tsai Y.-M."/>
            <person name="Lin S.-S."/>
            <person name="Kuo C.-H."/>
            <person name="Liu C.-T."/>
        </authorList>
    </citation>
    <scope>NUCLEOTIDE SEQUENCE [LARGE SCALE GENOMIC DNA]</scope>
    <source>
        <strain evidence="9 10">TPP412</strain>
    </source>
</reference>